<dbReference type="Gene3D" id="3.40.50.300">
    <property type="entry name" value="P-loop containing nucleotide triphosphate hydrolases"/>
    <property type="match status" value="1"/>
</dbReference>
<keyword evidence="2" id="KW-1185">Reference proteome</keyword>
<dbReference type="GO" id="GO:0016787">
    <property type="term" value="F:hydrolase activity"/>
    <property type="evidence" value="ECO:0007669"/>
    <property type="project" value="UniProtKB-KW"/>
</dbReference>
<dbReference type="OrthoDB" id="2443807at2759"/>
<reference evidence="1 2" key="1">
    <citation type="journal article" date="2015" name="Sci. Rep.">
        <title>Genome of the facultative scuticociliatosis pathogen Pseudocohnilembus persalinus provides insight into its virulence through horizontal gene transfer.</title>
        <authorList>
            <person name="Xiong J."/>
            <person name="Wang G."/>
            <person name="Cheng J."/>
            <person name="Tian M."/>
            <person name="Pan X."/>
            <person name="Warren A."/>
            <person name="Jiang C."/>
            <person name="Yuan D."/>
            <person name="Miao W."/>
        </authorList>
    </citation>
    <scope>NUCLEOTIDE SEQUENCE [LARGE SCALE GENOMIC DNA]</scope>
    <source>
        <strain evidence="1">36N120E</strain>
    </source>
</reference>
<dbReference type="InParanoid" id="A0A0V0QZF5"/>
<gene>
    <name evidence="1" type="ORF">PPERSA_11134</name>
</gene>
<dbReference type="AlphaFoldDB" id="A0A0V0QZF5"/>
<keyword evidence="1" id="KW-0378">Hydrolase</keyword>
<protein>
    <submittedName>
        <fullName evidence="1">p-loop containing nucleoside triphosphate hydrolase</fullName>
    </submittedName>
</protein>
<dbReference type="EMBL" id="LDAU01000082">
    <property type="protein sequence ID" value="KRX07585.1"/>
    <property type="molecule type" value="Genomic_DNA"/>
</dbReference>
<accession>A0A0V0QZF5</accession>
<comment type="caution">
    <text evidence="1">The sequence shown here is derived from an EMBL/GenBank/DDBJ whole genome shotgun (WGS) entry which is preliminary data.</text>
</comment>
<proteinExistence type="predicted"/>
<evidence type="ECO:0000313" key="2">
    <source>
        <dbReference type="Proteomes" id="UP000054937"/>
    </source>
</evidence>
<organism evidence="1 2">
    <name type="scientific">Pseudocohnilembus persalinus</name>
    <name type="common">Ciliate</name>
    <dbReference type="NCBI Taxonomy" id="266149"/>
    <lineage>
        <taxon>Eukaryota</taxon>
        <taxon>Sar</taxon>
        <taxon>Alveolata</taxon>
        <taxon>Ciliophora</taxon>
        <taxon>Intramacronucleata</taxon>
        <taxon>Oligohymenophorea</taxon>
        <taxon>Scuticociliatia</taxon>
        <taxon>Philasterida</taxon>
        <taxon>Pseudocohnilembidae</taxon>
        <taxon>Pseudocohnilembus</taxon>
    </lineage>
</organism>
<dbReference type="SUPFAM" id="SSF52540">
    <property type="entry name" value="P-loop containing nucleoside triphosphate hydrolases"/>
    <property type="match status" value="1"/>
</dbReference>
<dbReference type="InterPro" id="IPR027417">
    <property type="entry name" value="P-loop_NTPase"/>
</dbReference>
<dbReference type="Proteomes" id="UP000054937">
    <property type="component" value="Unassembled WGS sequence"/>
</dbReference>
<name>A0A0V0QZF5_PSEPJ</name>
<evidence type="ECO:0000313" key="1">
    <source>
        <dbReference type="EMBL" id="KRX07585.1"/>
    </source>
</evidence>
<sequence>MFKFQIKNNLVNLVAQNQITIFQNLEKNNIENQKKRHSFLLTAIQQENNENEENSDIFKISDILTSLDEIFELISFHLFLKQNDFQYINKSYLDFIEKTEKTNNFFPFFKQYILEFQHIVLAPVKLSDQFMQKNIQKIPNNNNDFYNQKSPQKQQKKINQQAKYIQNKNQSPIKKIQQKEQLALNFKEDFIHQQQIQLWENLEQQQQFDPSLYVQGIQCAIQQQNQENQQMEQSPHLQQDLMQHVEKFISTFQSQTQILIIEGDSGLGKSAFMQYLQHKLKFQEITQGVLKFNELKNLEQFQKQIQILIKNTQEQNCYLYLLDGFDEIMFPDNIDFTSLIDFHKNSQIKLIITAKIGFISKDPNQYFQYFQFQPLRKHLKQKNKKLYYDILQEDLLPQFEYLKNKIFTHFQEIITHLNEELQINLQHHLKKKNQYKEIFQKFNTFFTIKIVKSNLNHHIKKIKQNFTQSLLLKIFISKLENIQEEIKEFYEQINSNQYILQFEYPLFLERQIKMFVLTLKNAKDFLELSEEHENYVFNKQHNLDLYQKFSEIFISLKHDLKAKILLQEFQKIEKKVKFVEILPFSKQQQKEYTEKYIEKNKHQKIFNQQQYKDEEFYLSSQQYIEKLNQNPEILEIAKNPLILTVSFQVFP</sequence>